<sequence length="372" mass="36371">MSFWRPALAGAAATLAGIGLARFAYVPLFPAMVGAGWVDGGGAGLLGAANLAGYVAGVLGGRGLARGLGVPRALDAGMVLALLAFAACALPWGLAWLVAWRALAGVAGGLLMALVGPAVQASVAPEARGMASGVVIAGAGAGVVVAGLLVPALLWGGLSFTWAGLAVAVLLLWLAARPAWPRPPALPATEVAQAVPRALRLLLAYGLSGAGMVAPMVYLADLAARGRGLPIEAASLLWVLFGLGAVAGTLLGGRIAGRIGGRRALPIWLGVQVAALAAALLPWWPALLLAAPLGGFAGIGATAVTLAAAREVAGAQAGVVWVRATACYAVAQAAVAFALAALFAATGDSHAAVFGAGLVLSLAALAASLGRG</sequence>
<feature type="transmembrane region" description="Helical" evidence="1">
    <location>
        <begin position="73"/>
        <end position="92"/>
    </location>
</feature>
<dbReference type="PANTHER" id="PTHR23537">
    <property type="match status" value="1"/>
</dbReference>
<keyword evidence="1" id="KW-0812">Transmembrane</keyword>
<dbReference type="Proteomes" id="UP000689967">
    <property type="component" value="Unassembled WGS sequence"/>
</dbReference>
<keyword evidence="1" id="KW-0472">Membrane</keyword>
<dbReference type="InterPro" id="IPR020846">
    <property type="entry name" value="MFS_dom"/>
</dbReference>
<proteinExistence type="predicted"/>
<dbReference type="RefSeq" id="WP_216874463.1">
    <property type="nucleotide sequence ID" value="NZ_JAERQM010000002.1"/>
</dbReference>
<comment type="caution">
    <text evidence="3">The sequence shown here is derived from an EMBL/GenBank/DDBJ whole genome shotgun (WGS) entry which is preliminary data.</text>
</comment>
<feature type="transmembrane region" description="Helical" evidence="1">
    <location>
        <begin position="42"/>
        <end position="61"/>
    </location>
</feature>
<dbReference type="InterPro" id="IPR010645">
    <property type="entry name" value="MFS_4"/>
</dbReference>
<feature type="transmembrane region" description="Helical" evidence="1">
    <location>
        <begin position="321"/>
        <end position="345"/>
    </location>
</feature>
<organism evidence="3 4">
    <name type="scientific">Falsiroseomonas oleicola</name>
    <dbReference type="NCBI Taxonomy" id="2801474"/>
    <lineage>
        <taxon>Bacteria</taxon>
        <taxon>Pseudomonadati</taxon>
        <taxon>Pseudomonadota</taxon>
        <taxon>Alphaproteobacteria</taxon>
        <taxon>Acetobacterales</taxon>
        <taxon>Roseomonadaceae</taxon>
        <taxon>Falsiroseomonas</taxon>
    </lineage>
</organism>
<feature type="transmembrane region" description="Helical" evidence="1">
    <location>
        <begin position="160"/>
        <end position="180"/>
    </location>
</feature>
<protein>
    <submittedName>
        <fullName evidence="3">YbfB/YjiJ family MFS transporter</fullName>
    </submittedName>
</protein>
<evidence type="ECO:0000259" key="2">
    <source>
        <dbReference type="PROSITE" id="PS50850"/>
    </source>
</evidence>
<feature type="transmembrane region" description="Helical" evidence="1">
    <location>
        <begin position="290"/>
        <end position="309"/>
    </location>
</feature>
<feature type="transmembrane region" description="Helical" evidence="1">
    <location>
        <begin position="201"/>
        <end position="220"/>
    </location>
</feature>
<dbReference type="Pfam" id="PF06779">
    <property type="entry name" value="MFS_4"/>
    <property type="match status" value="1"/>
</dbReference>
<feature type="transmembrane region" description="Helical" evidence="1">
    <location>
        <begin position="131"/>
        <end position="154"/>
    </location>
</feature>
<evidence type="ECO:0000256" key="1">
    <source>
        <dbReference type="SAM" id="Phobius"/>
    </source>
</evidence>
<keyword evidence="4" id="KW-1185">Reference proteome</keyword>
<dbReference type="EMBL" id="JAERQM010000002">
    <property type="protein sequence ID" value="MBU8543818.1"/>
    <property type="molecule type" value="Genomic_DNA"/>
</dbReference>
<feature type="transmembrane region" description="Helical" evidence="1">
    <location>
        <begin position="98"/>
        <end position="119"/>
    </location>
</feature>
<evidence type="ECO:0000313" key="3">
    <source>
        <dbReference type="EMBL" id="MBU8543818.1"/>
    </source>
</evidence>
<keyword evidence="1" id="KW-1133">Transmembrane helix</keyword>
<evidence type="ECO:0000313" key="4">
    <source>
        <dbReference type="Proteomes" id="UP000689967"/>
    </source>
</evidence>
<reference evidence="3 4" key="1">
    <citation type="submission" date="2021-01" db="EMBL/GenBank/DDBJ databases">
        <title>Roseomonas sp. nov, a bacterium isolated from an oil production mixture in Yumen Oilfield.</title>
        <authorList>
            <person name="Wu D."/>
        </authorList>
    </citation>
    <scope>NUCLEOTIDE SEQUENCE [LARGE SCALE GENOMIC DNA]</scope>
    <source>
        <strain evidence="3 4">ROY-5-3</strain>
    </source>
</reference>
<feature type="transmembrane region" description="Helical" evidence="1">
    <location>
        <begin position="235"/>
        <end position="253"/>
    </location>
</feature>
<feature type="transmembrane region" description="Helical" evidence="1">
    <location>
        <begin position="265"/>
        <end position="284"/>
    </location>
</feature>
<name>A0ABS6H7V9_9PROT</name>
<accession>A0ABS6H7V9</accession>
<feature type="domain" description="Major facilitator superfamily (MFS) profile" evidence="2">
    <location>
        <begin position="5"/>
        <end position="372"/>
    </location>
</feature>
<gene>
    <name evidence="3" type="ORF">JJQ90_08875</name>
</gene>
<feature type="transmembrane region" description="Helical" evidence="1">
    <location>
        <begin position="351"/>
        <end position="370"/>
    </location>
</feature>
<dbReference type="PROSITE" id="PS50850">
    <property type="entry name" value="MFS"/>
    <property type="match status" value="1"/>
</dbReference>
<dbReference type="PANTHER" id="PTHR23537:SF1">
    <property type="entry name" value="SUGAR TRANSPORTER"/>
    <property type="match status" value="1"/>
</dbReference>